<dbReference type="EMBL" id="JARQZJ010000039">
    <property type="protein sequence ID" value="KAK9876879.1"/>
    <property type="molecule type" value="Genomic_DNA"/>
</dbReference>
<organism evidence="1 2">
    <name type="scientific">Henosepilachna vigintioctopunctata</name>
    <dbReference type="NCBI Taxonomy" id="420089"/>
    <lineage>
        <taxon>Eukaryota</taxon>
        <taxon>Metazoa</taxon>
        <taxon>Ecdysozoa</taxon>
        <taxon>Arthropoda</taxon>
        <taxon>Hexapoda</taxon>
        <taxon>Insecta</taxon>
        <taxon>Pterygota</taxon>
        <taxon>Neoptera</taxon>
        <taxon>Endopterygota</taxon>
        <taxon>Coleoptera</taxon>
        <taxon>Polyphaga</taxon>
        <taxon>Cucujiformia</taxon>
        <taxon>Coccinelloidea</taxon>
        <taxon>Coccinellidae</taxon>
        <taxon>Epilachninae</taxon>
        <taxon>Epilachnini</taxon>
        <taxon>Henosepilachna</taxon>
    </lineage>
</organism>
<accession>A0AAW1U8B2</accession>
<comment type="caution">
    <text evidence="1">The sequence shown here is derived from an EMBL/GenBank/DDBJ whole genome shotgun (WGS) entry which is preliminary data.</text>
</comment>
<gene>
    <name evidence="1" type="ORF">WA026_015915</name>
</gene>
<dbReference type="AlphaFoldDB" id="A0AAW1U8B2"/>
<evidence type="ECO:0000313" key="2">
    <source>
        <dbReference type="Proteomes" id="UP001431783"/>
    </source>
</evidence>
<reference evidence="1 2" key="1">
    <citation type="submission" date="2023-03" db="EMBL/GenBank/DDBJ databases">
        <title>Genome insight into feeding habits of ladybird beetles.</title>
        <authorList>
            <person name="Li H.-S."/>
            <person name="Huang Y.-H."/>
            <person name="Pang H."/>
        </authorList>
    </citation>
    <scope>NUCLEOTIDE SEQUENCE [LARGE SCALE GENOMIC DNA]</scope>
    <source>
        <strain evidence="1">SYSU_2023b</strain>
        <tissue evidence="1">Whole body</tissue>
    </source>
</reference>
<sequence length="177" mass="20014">MFLSASSIQPFQDENADNVSFKKSGLLKNTSVQFRTPFKDRSVNSISPSSKFNRQVIQKKDDQGVSQKGVINDNCVILEESEARNEEDDIFLNDYASFKEIPDGFEDIYPSARLDIYSLLNEYVSGKSPKYIYDDEDIDNIMEIPVAEREIPKLEAICPAFSSTFGAIDVPLPTFNF</sequence>
<keyword evidence="2" id="KW-1185">Reference proteome</keyword>
<proteinExistence type="predicted"/>
<evidence type="ECO:0000313" key="1">
    <source>
        <dbReference type="EMBL" id="KAK9876879.1"/>
    </source>
</evidence>
<dbReference type="Proteomes" id="UP001431783">
    <property type="component" value="Unassembled WGS sequence"/>
</dbReference>
<name>A0AAW1U8B2_9CUCU</name>
<protein>
    <submittedName>
        <fullName evidence="1">Uncharacterized protein</fullName>
    </submittedName>
</protein>